<keyword evidence="2" id="KW-1185">Reference proteome</keyword>
<reference evidence="1 2" key="1">
    <citation type="journal article" date="2018" name="Nat. Ecol. Evol.">
        <title>Pezizomycetes genomes reveal the molecular basis of ectomycorrhizal truffle lifestyle.</title>
        <authorList>
            <person name="Murat C."/>
            <person name="Payen T."/>
            <person name="Noel B."/>
            <person name="Kuo A."/>
            <person name="Morin E."/>
            <person name="Chen J."/>
            <person name="Kohler A."/>
            <person name="Krizsan K."/>
            <person name="Balestrini R."/>
            <person name="Da Silva C."/>
            <person name="Montanini B."/>
            <person name="Hainaut M."/>
            <person name="Levati E."/>
            <person name="Barry K.W."/>
            <person name="Belfiori B."/>
            <person name="Cichocki N."/>
            <person name="Clum A."/>
            <person name="Dockter R.B."/>
            <person name="Fauchery L."/>
            <person name="Guy J."/>
            <person name="Iotti M."/>
            <person name="Le Tacon F."/>
            <person name="Lindquist E.A."/>
            <person name="Lipzen A."/>
            <person name="Malagnac F."/>
            <person name="Mello A."/>
            <person name="Molinier V."/>
            <person name="Miyauchi S."/>
            <person name="Poulain J."/>
            <person name="Riccioni C."/>
            <person name="Rubini A."/>
            <person name="Sitrit Y."/>
            <person name="Splivallo R."/>
            <person name="Traeger S."/>
            <person name="Wang M."/>
            <person name="Zifcakova L."/>
            <person name="Wipf D."/>
            <person name="Zambonelli A."/>
            <person name="Paolocci F."/>
            <person name="Nowrousian M."/>
            <person name="Ottonello S."/>
            <person name="Baldrian P."/>
            <person name="Spatafora J.W."/>
            <person name="Henrissat B."/>
            <person name="Nagy L.G."/>
            <person name="Aury J.M."/>
            <person name="Wincker P."/>
            <person name="Grigoriev I.V."/>
            <person name="Bonfante P."/>
            <person name="Martin F.M."/>
        </authorList>
    </citation>
    <scope>NUCLEOTIDE SEQUENCE [LARGE SCALE GENOMIC DNA]</scope>
    <source>
        <strain evidence="1 2">120613-1</strain>
    </source>
</reference>
<dbReference type="AlphaFoldDB" id="A0A3N4J3I7"/>
<protein>
    <submittedName>
        <fullName evidence="1">Uncharacterized protein</fullName>
    </submittedName>
</protein>
<organism evidence="1 2">
    <name type="scientific">Choiromyces venosus 120613-1</name>
    <dbReference type="NCBI Taxonomy" id="1336337"/>
    <lineage>
        <taxon>Eukaryota</taxon>
        <taxon>Fungi</taxon>
        <taxon>Dikarya</taxon>
        <taxon>Ascomycota</taxon>
        <taxon>Pezizomycotina</taxon>
        <taxon>Pezizomycetes</taxon>
        <taxon>Pezizales</taxon>
        <taxon>Tuberaceae</taxon>
        <taxon>Choiromyces</taxon>
    </lineage>
</organism>
<dbReference type="EMBL" id="ML120467">
    <property type="protein sequence ID" value="RPA92706.1"/>
    <property type="molecule type" value="Genomic_DNA"/>
</dbReference>
<gene>
    <name evidence="1" type="ORF">L873DRAFT_149043</name>
</gene>
<accession>A0A3N4J3I7</accession>
<proteinExistence type="predicted"/>
<evidence type="ECO:0000313" key="1">
    <source>
        <dbReference type="EMBL" id="RPA92706.1"/>
    </source>
</evidence>
<dbReference type="OrthoDB" id="5289248at2759"/>
<sequence>MIWQALNIEEILHTIHDMNNVSEIDYLYIYRDSTYALALGILGPYVEQKNQPLQKEEGAANLIMSGEQIVVECMFDHIVNYWATNNF</sequence>
<name>A0A3N4J3I7_9PEZI</name>
<evidence type="ECO:0000313" key="2">
    <source>
        <dbReference type="Proteomes" id="UP000276215"/>
    </source>
</evidence>
<dbReference type="Proteomes" id="UP000276215">
    <property type="component" value="Unassembled WGS sequence"/>
</dbReference>